<dbReference type="GO" id="GO:0019843">
    <property type="term" value="F:rRNA binding"/>
    <property type="evidence" value="ECO:0007669"/>
    <property type="project" value="InterPro"/>
</dbReference>
<feature type="region of interest" description="Disordered" evidence="7">
    <location>
        <begin position="214"/>
        <end position="255"/>
    </location>
</feature>
<keyword evidence="6" id="KW-0539">Nucleus</keyword>
<evidence type="ECO:0000259" key="8">
    <source>
        <dbReference type="PROSITE" id="PS50833"/>
    </source>
</evidence>
<evidence type="ECO:0000256" key="6">
    <source>
        <dbReference type="ARBA" id="ARBA00023242"/>
    </source>
</evidence>
<evidence type="ECO:0000256" key="7">
    <source>
        <dbReference type="SAM" id="MobiDB-lite"/>
    </source>
</evidence>
<evidence type="ECO:0000256" key="4">
    <source>
        <dbReference type="ARBA" id="ARBA00020522"/>
    </source>
</evidence>
<accession>A0AAQ4D4M7</accession>
<comment type="caution">
    <text evidence="9">The sequence shown here is derived from an EMBL/GenBank/DDBJ whole genome shotgun (WGS) entry which is preliminary data.</text>
</comment>
<dbReference type="Proteomes" id="UP001321473">
    <property type="component" value="Unassembled WGS sequence"/>
</dbReference>
<dbReference type="EMBL" id="JARKHS020035220">
    <property type="protein sequence ID" value="KAK8757417.1"/>
    <property type="molecule type" value="Genomic_DNA"/>
</dbReference>
<organism evidence="9 10">
    <name type="scientific">Amblyomma americanum</name>
    <name type="common">Lone star tick</name>
    <dbReference type="NCBI Taxonomy" id="6943"/>
    <lineage>
        <taxon>Eukaryota</taxon>
        <taxon>Metazoa</taxon>
        <taxon>Ecdysozoa</taxon>
        <taxon>Arthropoda</taxon>
        <taxon>Chelicerata</taxon>
        <taxon>Arachnida</taxon>
        <taxon>Acari</taxon>
        <taxon>Parasitiformes</taxon>
        <taxon>Ixodida</taxon>
        <taxon>Ixodoidea</taxon>
        <taxon>Ixodidae</taxon>
        <taxon>Amblyomminae</taxon>
        <taxon>Amblyomma</taxon>
    </lineage>
</organism>
<evidence type="ECO:0000256" key="1">
    <source>
        <dbReference type="ARBA" id="ARBA00003439"/>
    </source>
</evidence>
<dbReference type="GO" id="GO:0005730">
    <property type="term" value="C:nucleolus"/>
    <property type="evidence" value="ECO:0007669"/>
    <property type="project" value="UniProtKB-SubCell"/>
</dbReference>
<dbReference type="GO" id="GO:0000027">
    <property type="term" value="P:ribosomal large subunit assembly"/>
    <property type="evidence" value="ECO:0007669"/>
    <property type="project" value="TreeGrafter"/>
</dbReference>
<name>A0AAQ4D4M7_AMBAM</name>
<proteinExistence type="inferred from homology"/>
<dbReference type="SMART" id="SM00879">
    <property type="entry name" value="Brix"/>
    <property type="match status" value="1"/>
</dbReference>
<dbReference type="PROSITE" id="PS50833">
    <property type="entry name" value="BRIX"/>
    <property type="match status" value="1"/>
</dbReference>
<comment type="subcellular location">
    <subcellularLocation>
        <location evidence="2">Nucleus</location>
        <location evidence="2">Nucleolus</location>
    </subcellularLocation>
</comment>
<keyword evidence="10" id="KW-1185">Reference proteome</keyword>
<dbReference type="GO" id="GO:0006364">
    <property type="term" value="P:rRNA processing"/>
    <property type="evidence" value="ECO:0007669"/>
    <property type="project" value="InterPro"/>
</dbReference>
<gene>
    <name evidence="9" type="ORF">V5799_004952</name>
</gene>
<dbReference type="InterPro" id="IPR007109">
    <property type="entry name" value="Brix"/>
</dbReference>
<dbReference type="InterPro" id="IPR026532">
    <property type="entry name" value="BRX1"/>
</dbReference>
<dbReference type="PANTHER" id="PTHR13634:SF0">
    <property type="entry name" value="RIBOSOME BIOGENESIS PROTEIN BRX1 HOMOLOG"/>
    <property type="match status" value="1"/>
</dbReference>
<comment type="function">
    <text evidence="1">Required for biogenesis of the 60S ribosomal subunit.</text>
</comment>
<comment type="similarity">
    <text evidence="3">Belongs to the BRX1 family.</text>
</comment>
<feature type="compositionally biased region" description="Basic and acidic residues" evidence="7">
    <location>
        <begin position="241"/>
        <end position="255"/>
    </location>
</feature>
<evidence type="ECO:0000256" key="3">
    <source>
        <dbReference type="ARBA" id="ARBA00006369"/>
    </source>
</evidence>
<sequence length="255" mass="29376">MAKRRKRSRAAEDAEEPAETQERLPPVTRKSDDPPEKKFKWINKQRVMIFASRGITFRDRHLMLNLRTLLPHSKPVHTMEELKMTGNCLKGSRPLLSFDKAFNETPFSRLMKELLSQVFGTPRYHPKSQPFVDHVFTFSLLDHRIWFRNYQIVEESGALVEIGPRFVLNPIKVFEGSFGGAVIYSNPNYVTPSAHRRSLKAAAAGKYKERKEAKANLKHRIAEGPAPSNPLDDIFQTVPPEKAKGRDKLLFRRKK</sequence>
<evidence type="ECO:0000256" key="2">
    <source>
        <dbReference type="ARBA" id="ARBA00004604"/>
    </source>
</evidence>
<reference evidence="9 10" key="1">
    <citation type="journal article" date="2023" name="Arcadia Sci">
        <title>De novo assembly of a long-read Amblyomma americanum tick genome.</title>
        <authorList>
            <person name="Chou S."/>
            <person name="Poskanzer K.E."/>
            <person name="Rollins M."/>
            <person name="Thuy-Boun P.S."/>
        </authorList>
    </citation>
    <scope>NUCLEOTIDE SEQUENCE [LARGE SCALE GENOMIC DNA]</scope>
    <source>
        <strain evidence="9">F_SG_1</strain>
        <tissue evidence="9">Salivary glands</tissue>
    </source>
</reference>
<dbReference type="Pfam" id="PF04427">
    <property type="entry name" value="Brix"/>
    <property type="match status" value="1"/>
</dbReference>
<feature type="region of interest" description="Disordered" evidence="7">
    <location>
        <begin position="1"/>
        <end position="36"/>
    </location>
</feature>
<evidence type="ECO:0000313" key="10">
    <source>
        <dbReference type="Proteomes" id="UP001321473"/>
    </source>
</evidence>
<evidence type="ECO:0000313" key="9">
    <source>
        <dbReference type="EMBL" id="KAK8757417.1"/>
    </source>
</evidence>
<protein>
    <recommendedName>
        <fullName evidence="4">Ribosome biogenesis protein BRX1 homolog</fullName>
    </recommendedName>
</protein>
<feature type="domain" description="Brix" evidence="8">
    <location>
        <begin position="1"/>
        <end position="179"/>
    </location>
</feature>
<dbReference type="AlphaFoldDB" id="A0AAQ4D4M7"/>
<keyword evidence="5" id="KW-0690">Ribosome biogenesis</keyword>
<evidence type="ECO:0000256" key="5">
    <source>
        <dbReference type="ARBA" id="ARBA00022517"/>
    </source>
</evidence>
<dbReference type="PANTHER" id="PTHR13634">
    <property type="entry name" value="RIBOSOME BIOGENESIS PROTEIN BRIX"/>
    <property type="match status" value="1"/>
</dbReference>